<evidence type="ECO:0000313" key="15">
    <source>
        <dbReference type="Proteomes" id="UP000189703"/>
    </source>
</evidence>
<dbReference type="SUPFAM" id="SSF53901">
    <property type="entry name" value="Thiolase-like"/>
    <property type="match status" value="2"/>
</dbReference>
<accession>A0A1U7ZSZ3</accession>
<evidence type="ECO:0000256" key="9">
    <source>
        <dbReference type="ARBA" id="ARBA00047375"/>
    </source>
</evidence>
<dbReference type="PANTHER" id="PTHR31561">
    <property type="entry name" value="3-KETOACYL-COA SYNTHASE"/>
    <property type="match status" value="1"/>
</dbReference>
<keyword evidence="6 12" id="KW-1133">Transmembrane helix</keyword>
<dbReference type="STRING" id="4432.A0A1U7ZSZ3"/>
<dbReference type="InterPro" id="IPR013747">
    <property type="entry name" value="ACP_syn_III_C"/>
</dbReference>
<dbReference type="InterPro" id="IPR013601">
    <property type="entry name" value="FAE1_typ3_polyketide_synth"/>
</dbReference>
<protein>
    <recommendedName>
        <fullName evidence="10">3-ketoacyl-CoA synthase</fullName>
        <ecNumber evidence="10">2.3.1.-</ecNumber>
    </recommendedName>
</protein>
<feature type="domain" description="FAE" evidence="13">
    <location>
        <begin position="83"/>
        <end position="372"/>
    </location>
</feature>
<feature type="domain" description="Beta-ketoacyl-[acyl-carrier-protein] synthase III C-terminal" evidence="14">
    <location>
        <begin position="389"/>
        <end position="469"/>
    </location>
</feature>
<evidence type="ECO:0000256" key="3">
    <source>
        <dbReference type="ARBA" id="ARBA00005531"/>
    </source>
</evidence>
<evidence type="ECO:0000256" key="10">
    <source>
        <dbReference type="PIRNR" id="PIRNR036417"/>
    </source>
</evidence>
<dbReference type="OMA" id="REGHRIW"/>
<dbReference type="OrthoDB" id="329835at2759"/>
<comment type="catalytic activity">
    <reaction evidence="9">
        <text>a very-long-chain acyl-CoA + malonyl-CoA + H(+) = a very-long-chain 3-oxoacyl-CoA + CO2 + CoA</text>
        <dbReference type="Rhea" id="RHEA:32727"/>
        <dbReference type="ChEBI" id="CHEBI:15378"/>
        <dbReference type="ChEBI" id="CHEBI:16526"/>
        <dbReference type="ChEBI" id="CHEBI:57287"/>
        <dbReference type="ChEBI" id="CHEBI:57384"/>
        <dbReference type="ChEBI" id="CHEBI:90725"/>
        <dbReference type="ChEBI" id="CHEBI:90736"/>
        <dbReference type="EC" id="2.3.1.199"/>
    </reaction>
</comment>
<dbReference type="GO" id="GO:0009922">
    <property type="term" value="F:fatty acid elongase activity"/>
    <property type="evidence" value="ECO:0007669"/>
    <property type="project" value="UniProtKB-EC"/>
</dbReference>
<dbReference type="InterPro" id="IPR012392">
    <property type="entry name" value="3-ktacl-CoA_syn"/>
</dbReference>
<dbReference type="CDD" id="cd00831">
    <property type="entry name" value="CHS_like"/>
    <property type="match status" value="1"/>
</dbReference>
<evidence type="ECO:0000256" key="1">
    <source>
        <dbReference type="ARBA" id="ARBA00004370"/>
    </source>
</evidence>
<evidence type="ECO:0000256" key="4">
    <source>
        <dbReference type="ARBA" id="ARBA00022679"/>
    </source>
</evidence>
<feature type="active site" evidence="11">
    <location>
        <position position="306"/>
    </location>
</feature>
<dbReference type="RefSeq" id="XP_010255193.1">
    <property type="nucleotide sequence ID" value="XM_010256891.1"/>
</dbReference>
<evidence type="ECO:0000313" key="16">
    <source>
        <dbReference type="RefSeq" id="XP_010255193.1"/>
    </source>
</evidence>
<reference evidence="16" key="1">
    <citation type="submission" date="2025-08" db="UniProtKB">
        <authorList>
            <consortium name="RefSeq"/>
        </authorList>
    </citation>
    <scope>IDENTIFICATION</scope>
</reference>
<dbReference type="GO" id="GO:0006633">
    <property type="term" value="P:fatty acid biosynthetic process"/>
    <property type="evidence" value="ECO:0007669"/>
    <property type="project" value="UniProtKB-UniPathway"/>
</dbReference>
<dbReference type="InParanoid" id="A0A1U7ZSZ3"/>
<feature type="active site" evidence="11">
    <location>
        <position position="423"/>
    </location>
</feature>
<feature type="active site" evidence="11">
    <location>
        <position position="227"/>
    </location>
</feature>
<feature type="active site" evidence="11">
    <location>
        <position position="390"/>
    </location>
</feature>
<dbReference type="Proteomes" id="UP000189703">
    <property type="component" value="Unplaced"/>
</dbReference>
<sequence length="495" mass="55209">MSQTVVILRYVKLGLYNFITHILTLCVIVPLILNLVTLNRDEVISQMNLEFVRHLWLYLQHKSGNALVYLTLVLLIGYFIVYMMTPPRPVYLLDYSLYNAPQAQKVGFHRFRKLLGLFREFHESSIEFQAKILSRSGIGEESYGPDGLQRLPPATTLALSREETEQVVFGALDNLFANNSSVKAEDIGILVVNCSLFCPSPSISSMIVSKYKLRESIKSFSLGGMGCSAGLVSINVAQELLKVCPNTYALVVSTENLTQNFYFGNNKSMLVTNCLFRVGGAAILLSNKSIDKHRAKYKLVHVVRTHSGADNKAYLCVQRDEDEVGGAGISLSKDLIAIAGLSLKANITRLGLLVLPISEQLVFIATLLAKKVFRTKIKAYVPDFKQVFDHFCIHAGGKAVIEGMEKNLQLLPINVEASRMTLHRFGNTSSSSLWYELAYIEAKGRMREGHRIWQIAFGSGFKCNSAVWKALRNVTPSPKSPWEDCIDKYPVQVGP</sequence>
<feature type="active site" evidence="11">
    <location>
        <position position="394"/>
    </location>
</feature>
<dbReference type="EC" id="2.3.1.-" evidence="10"/>
<organism evidence="15 16">
    <name type="scientific">Nelumbo nucifera</name>
    <name type="common">Sacred lotus</name>
    <dbReference type="NCBI Taxonomy" id="4432"/>
    <lineage>
        <taxon>Eukaryota</taxon>
        <taxon>Viridiplantae</taxon>
        <taxon>Streptophyta</taxon>
        <taxon>Embryophyta</taxon>
        <taxon>Tracheophyta</taxon>
        <taxon>Spermatophyta</taxon>
        <taxon>Magnoliopsida</taxon>
        <taxon>Proteales</taxon>
        <taxon>Nelumbonaceae</taxon>
        <taxon>Nelumbo</taxon>
    </lineage>
</organism>
<dbReference type="Pfam" id="PF08541">
    <property type="entry name" value="ACP_syn_III_C"/>
    <property type="match status" value="1"/>
</dbReference>
<dbReference type="AlphaFoldDB" id="A0A1U7ZSZ3"/>
<dbReference type="Gene3D" id="3.40.47.10">
    <property type="match status" value="1"/>
</dbReference>
<keyword evidence="4 10" id="KW-0808">Transferase</keyword>
<evidence type="ECO:0000256" key="7">
    <source>
        <dbReference type="ARBA" id="ARBA00023136"/>
    </source>
</evidence>
<keyword evidence="7 12" id="KW-0472">Membrane</keyword>
<dbReference type="eggNOG" id="ENOG502QPKZ">
    <property type="taxonomic scope" value="Eukaryota"/>
</dbReference>
<evidence type="ECO:0000256" key="12">
    <source>
        <dbReference type="SAM" id="Phobius"/>
    </source>
</evidence>
<proteinExistence type="inferred from homology"/>
<feature type="active site" evidence="11">
    <location>
        <position position="427"/>
    </location>
</feature>
<evidence type="ECO:0000256" key="11">
    <source>
        <dbReference type="PIRSR" id="PIRSR036417-1"/>
    </source>
</evidence>
<dbReference type="GeneID" id="104595940"/>
<evidence type="ECO:0000256" key="5">
    <source>
        <dbReference type="ARBA" id="ARBA00022692"/>
    </source>
</evidence>
<dbReference type="UniPathway" id="UPA00094"/>
<dbReference type="InterPro" id="IPR016039">
    <property type="entry name" value="Thiolase-like"/>
</dbReference>
<feature type="transmembrane region" description="Helical" evidence="12">
    <location>
        <begin position="66"/>
        <end position="84"/>
    </location>
</feature>
<keyword evidence="8 10" id="KW-0012">Acyltransferase</keyword>
<comment type="pathway">
    <text evidence="2 10">Lipid metabolism; fatty acid biosynthesis.</text>
</comment>
<keyword evidence="15" id="KW-1185">Reference proteome</keyword>
<dbReference type="FunFam" id="3.40.47.10:FF:000028">
    <property type="entry name" value="3-ketoacyl-CoA synthase"/>
    <property type="match status" value="1"/>
</dbReference>
<dbReference type="KEGG" id="nnu:104595940"/>
<keyword evidence="5 12" id="KW-0812">Transmembrane</keyword>
<dbReference type="Pfam" id="PF08392">
    <property type="entry name" value="FAE1_CUT1_RppA"/>
    <property type="match status" value="1"/>
</dbReference>
<dbReference type="PIRSF" id="PIRSF036417">
    <property type="entry name" value="3-ktacl-CoA_syn"/>
    <property type="match status" value="1"/>
</dbReference>
<name>A0A1U7ZSZ3_NELNU</name>
<comment type="subcellular location">
    <subcellularLocation>
        <location evidence="1">Membrane</location>
    </subcellularLocation>
</comment>
<evidence type="ECO:0000259" key="14">
    <source>
        <dbReference type="Pfam" id="PF08541"/>
    </source>
</evidence>
<evidence type="ECO:0000259" key="13">
    <source>
        <dbReference type="Pfam" id="PF08392"/>
    </source>
</evidence>
<comment type="similarity">
    <text evidence="3 10">Belongs to the thiolase-like superfamily. Chalcone/stilbene synthases family.</text>
</comment>
<evidence type="ECO:0000256" key="6">
    <source>
        <dbReference type="ARBA" id="ARBA00022989"/>
    </source>
</evidence>
<evidence type="ECO:0000256" key="2">
    <source>
        <dbReference type="ARBA" id="ARBA00005194"/>
    </source>
</evidence>
<evidence type="ECO:0000256" key="8">
    <source>
        <dbReference type="ARBA" id="ARBA00023315"/>
    </source>
</evidence>
<feature type="transmembrane region" description="Helical" evidence="12">
    <location>
        <begin position="18"/>
        <end position="38"/>
    </location>
</feature>
<dbReference type="GO" id="GO:0016020">
    <property type="term" value="C:membrane"/>
    <property type="evidence" value="ECO:0007669"/>
    <property type="project" value="UniProtKB-SubCell"/>
</dbReference>
<gene>
    <name evidence="16" type="primary">LOC104595940</name>
</gene>